<keyword evidence="6" id="KW-1185">Reference proteome</keyword>
<evidence type="ECO:0000313" key="6">
    <source>
        <dbReference type="Proteomes" id="UP000051888"/>
    </source>
</evidence>
<dbReference type="PANTHER" id="PTHR43320">
    <property type="entry name" value="SUGAR KINASE"/>
    <property type="match status" value="1"/>
</dbReference>
<dbReference type="RefSeq" id="WP_055739869.1">
    <property type="nucleotide sequence ID" value="NZ_JAAIWL010000009.1"/>
</dbReference>
<evidence type="ECO:0000313" key="5">
    <source>
        <dbReference type="EMBL" id="KQL54114.1"/>
    </source>
</evidence>
<dbReference type="InterPro" id="IPR029056">
    <property type="entry name" value="Ribokinase-like"/>
</dbReference>
<evidence type="ECO:0000259" key="4">
    <source>
        <dbReference type="Pfam" id="PF00294"/>
    </source>
</evidence>
<dbReference type="InterPro" id="IPR011611">
    <property type="entry name" value="PfkB_dom"/>
</dbReference>
<comment type="caution">
    <text evidence="5">The sequence shown here is derived from an EMBL/GenBank/DDBJ whole genome shotgun (WGS) entry which is preliminary data.</text>
</comment>
<dbReference type="InterPro" id="IPR002173">
    <property type="entry name" value="Carboh/pur_kinase_PfkB_CS"/>
</dbReference>
<dbReference type="InterPro" id="IPR052700">
    <property type="entry name" value="Carb_kinase_PfkB-like"/>
</dbReference>
<dbReference type="NCBIfam" id="NF007321">
    <property type="entry name" value="PRK09813.1"/>
    <property type="match status" value="1"/>
</dbReference>
<proteinExistence type="inferred from homology"/>
<dbReference type="GO" id="GO:0016301">
    <property type="term" value="F:kinase activity"/>
    <property type="evidence" value="ECO:0007669"/>
    <property type="project" value="UniProtKB-KW"/>
</dbReference>
<name>A0A0Q3WYB2_9BACI</name>
<dbReference type="PATRIC" id="fig|157838.3.peg.2600"/>
<dbReference type="OrthoDB" id="9775849at2"/>
<dbReference type="EMBL" id="LJJC01000004">
    <property type="protein sequence ID" value="KQL54114.1"/>
    <property type="molecule type" value="Genomic_DNA"/>
</dbReference>
<feature type="domain" description="Carbohydrate kinase PfkB" evidence="4">
    <location>
        <begin position="32"/>
        <end position="257"/>
    </location>
</feature>
<sequence>MKSVAVIGDNCVDFYSHLNRYYLTGNIVDTGMNLAQLGVPTSILTTVADDEYGKEMLQCFKEQGLNISHVKVAHGDTAITYMQLIEKERIHGDYLEGVLEDMVFDSEDVHFAASHNVVHSAYWGKAEGVLQDIKKANPECFISFDFADRLESHLVKELDGIVDIGFFSYREKDEKIMDFLKERMKNGMKVAVATFGENGSLALSENQVYEAGIVKTEVVNTVGAGDSFIAGFLSCYIKSGNIERSLQEGAKLAAYIISIFEPWENKR</sequence>
<dbReference type="STRING" id="157838.AN964_11815"/>
<evidence type="ECO:0000256" key="3">
    <source>
        <dbReference type="ARBA" id="ARBA00022777"/>
    </source>
</evidence>
<dbReference type="Gene3D" id="3.40.1190.20">
    <property type="match status" value="1"/>
</dbReference>
<reference evidence="5 6" key="1">
    <citation type="submission" date="2015-09" db="EMBL/GenBank/DDBJ databases">
        <title>Genome sequencing project for genomic taxonomy and phylogenomics of Bacillus-like bacteria.</title>
        <authorList>
            <person name="Liu B."/>
            <person name="Wang J."/>
            <person name="Zhu Y."/>
            <person name="Liu G."/>
            <person name="Chen Q."/>
            <person name="Chen Z."/>
            <person name="Lan J."/>
            <person name="Che J."/>
            <person name="Ge C."/>
            <person name="Shi H."/>
            <person name="Pan Z."/>
            <person name="Liu X."/>
        </authorList>
    </citation>
    <scope>NUCLEOTIDE SEQUENCE [LARGE SCALE GENOMIC DNA]</scope>
    <source>
        <strain evidence="5 6">LMG 18435</strain>
    </source>
</reference>
<comment type="similarity">
    <text evidence="1">Belongs to the carbohydrate kinase PfkB family.</text>
</comment>
<dbReference type="AlphaFoldDB" id="A0A0Q3WYB2"/>
<keyword evidence="3 5" id="KW-0418">Kinase</keyword>
<dbReference type="SUPFAM" id="SSF53613">
    <property type="entry name" value="Ribokinase-like"/>
    <property type="match status" value="1"/>
</dbReference>
<gene>
    <name evidence="5" type="ORF">AN964_11815</name>
</gene>
<keyword evidence="2" id="KW-0808">Transferase</keyword>
<dbReference type="PANTHER" id="PTHR43320:SF3">
    <property type="entry name" value="CARBOHYDRATE KINASE PFKB DOMAIN-CONTAINING PROTEIN"/>
    <property type="match status" value="1"/>
</dbReference>
<protein>
    <submittedName>
        <fullName evidence="5">Carbohydrate kinase</fullName>
    </submittedName>
</protein>
<dbReference type="Proteomes" id="UP000051888">
    <property type="component" value="Unassembled WGS sequence"/>
</dbReference>
<accession>A0A0Q3WYB2</accession>
<evidence type="ECO:0000256" key="1">
    <source>
        <dbReference type="ARBA" id="ARBA00010688"/>
    </source>
</evidence>
<dbReference type="Pfam" id="PF00294">
    <property type="entry name" value="PfkB"/>
    <property type="match status" value="1"/>
</dbReference>
<dbReference type="PROSITE" id="PS00584">
    <property type="entry name" value="PFKB_KINASES_2"/>
    <property type="match status" value="1"/>
</dbReference>
<organism evidence="5 6">
    <name type="scientific">Heyndrickxia shackletonii</name>
    <dbReference type="NCBI Taxonomy" id="157838"/>
    <lineage>
        <taxon>Bacteria</taxon>
        <taxon>Bacillati</taxon>
        <taxon>Bacillota</taxon>
        <taxon>Bacilli</taxon>
        <taxon>Bacillales</taxon>
        <taxon>Bacillaceae</taxon>
        <taxon>Heyndrickxia</taxon>
    </lineage>
</organism>
<evidence type="ECO:0000256" key="2">
    <source>
        <dbReference type="ARBA" id="ARBA00022679"/>
    </source>
</evidence>